<dbReference type="GO" id="GO:0008270">
    <property type="term" value="F:zinc ion binding"/>
    <property type="evidence" value="ECO:0007669"/>
    <property type="project" value="UniProtKB-KW"/>
</dbReference>
<dbReference type="InterPro" id="IPR011011">
    <property type="entry name" value="Znf_FYVE_PHD"/>
</dbReference>
<dbReference type="PROSITE" id="PS50089">
    <property type="entry name" value="ZF_RING_2"/>
    <property type="match status" value="1"/>
</dbReference>
<dbReference type="GO" id="GO:0032991">
    <property type="term" value="C:protein-containing complex"/>
    <property type="evidence" value="ECO:0007669"/>
    <property type="project" value="UniProtKB-ARBA"/>
</dbReference>
<evidence type="ECO:0000256" key="1">
    <source>
        <dbReference type="ARBA" id="ARBA00022723"/>
    </source>
</evidence>
<dbReference type="Pfam" id="PF13639">
    <property type="entry name" value="zf-RING_2"/>
    <property type="match status" value="1"/>
</dbReference>
<evidence type="ECO:0000259" key="6">
    <source>
        <dbReference type="PROSITE" id="PS50016"/>
    </source>
</evidence>
<dbReference type="InterPro" id="IPR001841">
    <property type="entry name" value="Znf_RING"/>
</dbReference>
<evidence type="ECO:0000256" key="3">
    <source>
        <dbReference type="ARBA" id="ARBA00022833"/>
    </source>
</evidence>
<evidence type="ECO:0000313" key="8">
    <source>
        <dbReference type="EMBL" id="EEB06922.1"/>
    </source>
</evidence>
<dbReference type="EMBL" id="KE651168">
    <property type="protein sequence ID" value="EEB06922.1"/>
    <property type="molecule type" value="Genomic_DNA"/>
</dbReference>
<dbReference type="InterPro" id="IPR001965">
    <property type="entry name" value="Znf_PHD"/>
</dbReference>
<evidence type="ECO:0000313" key="9">
    <source>
        <dbReference type="JaponicusDB" id="SJAG_01992"/>
    </source>
</evidence>
<dbReference type="SMART" id="SM00184">
    <property type="entry name" value="RING"/>
    <property type="match status" value="2"/>
</dbReference>
<reference evidence="8 10" key="1">
    <citation type="journal article" date="2011" name="Science">
        <title>Comparative functional genomics of the fission yeasts.</title>
        <authorList>
            <person name="Rhind N."/>
            <person name="Chen Z."/>
            <person name="Yassour M."/>
            <person name="Thompson D.A."/>
            <person name="Haas B.J."/>
            <person name="Habib N."/>
            <person name="Wapinski I."/>
            <person name="Roy S."/>
            <person name="Lin M.F."/>
            <person name="Heiman D.I."/>
            <person name="Young S.K."/>
            <person name="Furuya K."/>
            <person name="Guo Y."/>
            <person name="Pidoux A."/>
            <person name="Chen H.M."/>
            <person name="Robbertse B."/>
            <person name="Goldberg J.M."/>
            <person name="Aoki K."/>
            <person name="Bayne E.H."/>
            <person name="Berlin A.M."/>
            <person name="Desjardins C.A."/>
            <person name="Dobbs E."/>
            <person name="Dukaj L."/>
            <person name="Fan L."/>
            <person name="FitzGerald M.G."/>
            <person name="French C."/>
            <person name="Gujja S."/>
            <person name="Hansen K."/>
            <person name="Keifenheim D."/>
            <person name="Levin J.Z."/>
            <person name="Mosher R.A."/>
            <person name="Mueller C.A."/>
            <person name="Pfiffner J."/>
            <person name="Priest M."/>
            <person name="Russ C."/>
            <person name="Smialowska A."/>
            <person name="Swoboda P."/>
            <person name="Sykes S.M."/>
            <person name="Vaughn M."/>
            <person name="Vengrova S."/>
            <person name="Yoder R."/>
            <person name="Zeng Q."/>
            <person name="Allshire R."/>
            <person name="Baulcombe D."/>
            <person name="Birren B.W."/>
            <person name="Brown W."/>
            <person name="Ekwall K."/>
            <person name="Kellis M."/>
            <person name="Leatherwood J."/>
            <person name="Levin H."/>
            <person name="Margalit H."/>
            <person name="Martienssen R."/>
            <person name="Nieduszynski C.A."/>
            <person name="Spatafora J.W."/>
            <person name="Friedman N."/>
            <person name="Dalgaard J.Z."/>
            <person name="Baumann P."/>
            <person name="Niki H."/>
            <person name="Regev A."/>
            <person name="Nusbaum C."/>
        </authorList>
    </citation>
    <scope>NUCLEOTIDE SEQUENCE [LARGE SCALE GENOMIC DNA]</scope>
    <source>
        <strain evidence="10">yFS275 / FY16936</strain>
    </source>
</reference>
<dbReference type="PROSITE" id="PS01359">
    <property type="entry name" value="ZF_PHD_1"/>
    <property type="match status" value="1"/>
</dbReference>
<dbReference type="InterPro" id="IPR047157">
    <property type="entry name" value="PHRF1/Atg35"/>
</dbReference>
<dbReference type="InterPro" id="IPR019787">
    <property type="entry name" value="Znf_PHD-finger"/>
</dbReference>
<feature type="region of interest" description="Disordered" evidence="5">
    <location>
        <begin position="1"/>
        <end position="57"/>
    </location>
</feature>
<feature type="region of interest" description="Disordered" evidence="5">
    <location>
        <begin position="309"/>
        <end position="337"/>
    </location>
</feature>
<keyword evidence="2 4" id="KW-0863">Zinc-finger</keyword>
<proteinExistence type="predicted"/>
<protein>
    <submittedName>
        <fullName evidence="8">CTD-binding SR-like protein rA9</fullName>
    </submittedName>
</protein>
<dbReference type="RefSeq" id="XP_002173215.1">
    <property type="nucleotide sequence ID" value="XM_002173179.2"/>
</dbReference>
<accession>B6JZF4</accession>
<feature type="compositionally biased region" description="Low complexity" evidence="5">
    <location>
        <begin position="472"/>
        <end position="484"/>
    </location>
</feature>
<dbReference type="GeneID" id="7049978"/>
<organism evidence="8 10">
    <name type="scientific">Schizosaccharomyces japonicus (strain yFS275 / FY16936)</name>
    <name type="common">Fission yeast</name>
    <dbReference type="NCBI Taxonomy" id="402676"/>
    <lineage>
        <taxon>Eukaryota</taxon>
        <taxon>Fungi</taxon>
        <taxon>Dikarya</taxon>
        <taxon>Ascomycota</taxon>
        <taxon>Taphrinomycotina</taxon>
        <taxon>Schizosaccharomycetes</taxon>
        <taxon>Schizosaccharomycetales</taxon>
        <taxon>Schizosaccharomycetaceae</taxon>
        <taxon>Schizosaccharomyces</taxon>
    </lineage>
</organism>
<dbReference type="InterPro" id="IPR019786">
    <property type="entry name" value="Zinc_finger_PHD-type_CS"/>
</dbReference>
<dbReference type="OMA" id="GDWYCME"/>
<dbReference type="AlphaFoldDB" id="B6JZF4"/>
<keyword evidence="3" id="KW-0862">Zinc</keyword>
<evidence type="ECO:0000313" key="10">
    <source>
        <dbReference type="Proteomes" id="UP000001744"/>
    </source>
</evidence>
<dbReference type="PROSITE" id="PS50016">
    <property type="entry name" value="ZF_PHD_2"/>
    <property type="match status" value="1"/>
</dbReference>
<dbReference type="Pfam" id="PF00628">
    <property type="entry name" value="PHD"/>
    <property type="match status" value="1"/>
</dbReference>
<dbReference type="Gene3D" id="3.30.40.10">
    <property type="entry name" value="Zinc/RING finger domain, C3HC4 (zinc finger)"/>
    <property type="match status" value="2"/>
</dbReference>
<feature type="region of interest" description="Disordered" evidence="5">
    <location>
        <begin position="513"/>
        <end position="538"/>
    </location>
</feature>
<dbReference type="HOGENOM" id="CLU_026721_0_0_1"/>
<name>B6JZF4_SCHJY</name>
<feature type="region of interest" description="Disordered" evidence="5">
    <location>
        <begin position="466"/>
        <end position="492"/>
    </location>
</feature>
<evidence type="ECO:0000256" key="2">
    <source>
        <dbReference type="ARBA" id="ARBA00022771"/>
    </source>
</evidence>
<feature type="compositionally biased region" description="Polar residues" evidence="5">
    <location>
        <begin position="13"/>
        <end position="25"/>
    </location>
</feature>
<dbReference type="STRING" id="402676.B6JZF4"/>
<sequence length="617" mass="68430">MDDKQAVRGPTSEVLQTAEDATSSEIVDGDIIQPVLETKNASEVSESSGTEVVEGDKQEIKEMELNTAATSSSVEQSLVAQKPSEAVDGVTEDEASPDCIICLSEIPVSPPSTPIATLVCGHFFHNNCLETWCNVANTCPLCRVVFHKVDLYEYKGGPWVRAYPVQDKIQGVSEGPDLSEVRCIVCGRMDQEDMLMLCDGCDDAYHTFCLDMTSVPVHEFYCPNCMLLNGRLQDSSLLRMSNILARSNTRPARASRVSLTQQRLWTRAWNELRNRTWQFLDADLAYLSSFQNTSFQRSSPADEWIRRRVEQTSRRSRHTDVNSSRTAEGDSSAEPCAHMNPEEQKAWSELEVLRRNPEQVSDDAERTSTTSPRSKKTEERSNKPTPLASAAPTSSNSSVTKLKRPIHRASDRRESVASSSSVQTSPQASLLGSSSGGPSFLANLVSDIKKPTVPGTQPILQLNDIQIPSHPPALSDTSASASSSPSPPPFTPLFSHLAPKALPVIETHHDAHDVERQTTSNTEMTNTTHSSKHSTRLRRKLPLEVKYEVEKMVRATLKPMYHDGQLSKKQFASYNKHISRSLYDSLLDGSLSYELSQRHSLQNAVKDRVREAFNKGR</sequence>
<feature type="domain" description="RING-type" evidence="7">
    <location>
        <begin position="99"/>
        <end position="143"/>
    </location>
</feature>
<feature type="domain" description="PHD-type" evidence="6">
    <location>
        <begin position="180"/>
        <end position="228"/>
    </location>
</feature>
<dbReference type="eggNOG" id="KOG0825">
    <property type="taxonomic scope" value="Eukaryota"/>
</dbReference>
<dbReference type="SMART" id="SM00249">
    <property type="entry name" value="PHD"/>
    <property type="match status" value="1"/>
</dbReference>
<evidence type="ECO:0000256" key="4">
    <source>
        <dbReference type="PROSITE-ProRule" id="PRU00175"/>
    </source>
</evidence>
<keyword evidence="1" id="KW-0479">Metal-binding</keyword>
<feature type="compositionally biased region" description="Polar residues" evidence="5">
    <location>
        <begin position="391"/>
        <end position="400"/>
    </location>
</feature>
<dbReference type="SUPFAM" id="SSF57903">
    <property type="entry name" value="FYVE/PHD zinc finger"/>
    <property type="match status" value="1"/>
</dbReference>
<evidence type="ECO:0000259" key="7">
    <source>
        <dbReference type="PROSITE" id="PS50089"/>
    </source>
</evidence>
<dbReference type="SUPFAM" id="SSF57850">
    <property type="entry name" value="RING/U-box"/>
    <property type="match status" value="1"/>
</dbReference>
<dbReference type="CDD" id="cd16448">
    <property type="entry name" value="RING-H2"/>
    <property type="match status" value="1"/>
</dbReference>
<feature type="compositionally biased region" description="Low complexity" evidence="5">
    <location>
        <begin position="518"/>
        <end position="529"/>
    </location>
</feature>
<feature type="region of interest" description="Disordered" evidence="5">
    <location>
        <begin position="355"/>
        <end position="435"/>
    </location>
</feature>
<evidence type="ECO:0000256" key="5">
    <source>
        <dbReference type="SAM" id="MobiDB-lite"/>
    </source>
</evidence>
<dbReference type="Proteomes" id="UP000001744">
    <property type="component" value="Unassembled WGS sequence"/>
</dbReference>
<gene>
    <name evidence="9" type="primary">asr1</name>
    <name evidence="8" type="ORF">SJAG_01992</name>
</gene>
<dbReference type="PANTHER" id="PTHR12618:SF20">
    <property type="entry name" value="PHD AND RING FINGER DOMAIN-CONTAINING PROTEIN 1"/>
    <property type="match status" value="1"/>
</dbReference>
<feature type="compositionally biased region" description="Low complexity" evidence="5">
    <location>
        <begin position="42"/>
        <end position="52"/>
    </location>
</feature>
<dbReference type="JaponicusDB" id="SJAG_01992">
    <property type="gene designation" value="asr1"/>
</dbReference>
<dbReference type="PANTHER" id="PTHR12618">
    <property type="entry name" value="PHD AND RING FINGER DOMAIN-CONTAINING PROTEIN 1"/>
    <property type="match status" value="1"/>
</dbReference>
<feature type="compositionally biased region" description="Low complexity" evidence="5">
    <location>
        <begin position="416"/>
        <end position="435"/>
    </location>
</feature>
<dbReference type="OrthoDB" id="8062037at2759"/>
<dbReference type="InterPro" id="IPR013083">
    <property type="entry name" value="Znf_RING/FYVE/PHD"/>
</dbReference>
<dbReference type="VEuPathDB" id="FungiDB:SJAG_01992"/>
<keyword evidence="10" id="KW-1185">Reference proteome</keyword>